<sequence>MTSTARAHSWSSLRPLFCLLALFGSAGPAGAGDIPLVKIGLRVGAPEVGIESGGGWAVGRLHTGLRPTRVGAAWRFSSRGEGIQVWDETGRLRGNVADTLFAFPLDPEHPLRLDERAYRGELLLFSNGDGIVVVNVIDLESYVAGVVPLEIGAQPPPRAEAIKAQAVAARSYTLAQLRRWAGRGFDLLSTVDDQAYGGVDAEAAWCTKATEATRGVVAVDGDRRPIVAFYSSTCGGHSAEPSEVWGKPGAPYLKGIRDKTKRVSDSFCSISPRYNWTEIWEGSAFEEMLDRSLPNQVASWNREKYGRLRSMEVASRGPSKRVSRLVLEFERGTVELGGDAIRWAIRRPNGEALRSCMLTDIAVDRSDGRVVRVGIKGRGFGHGVGLCQFGAMGMSEHGYDYRDILRFYYRGSDVLRFY</sequence>
<organism evidence="3 4">
    <name type="scientific">Eiseniibacteriota bacterium</name>
    <dbReference type="NCBI Taxonomy" id="2212470"/>
    <lineage>
        <taxon>Bacteria</taxon>
        <taxon>Candidatus Eiseniibacteriota</taxon>
    </lineage>
</organism>
<accession>A0A956LZZ9</accession>
<evidence type="ECO:0000256" key="1">
    <source>
        <dbReference type="SAM" id="SignalP"/>
    </source>
</evidence>
<dbReference type="AlphaFoldDB" id="A0A956LZZ9"/>
<dbReference type="Pfam" id="PF08486">
    <property type="entry name" value="SpoIID"/>
    <property type="match status" value="1"/>
</dbReference>
<reference evidence="3" key="1">
    <citation type="submission" date="2020-04" db="EMBL/GenBank/DDBJ databases">
        <authorList>
            <person name="Zhang T."/>
        </authorList>
    </citation>
    <scope>NUCLEOTIDE SEQUENCE</scope>
    <source>
        <strain evidence="3">HKST-UBA01</strain>
    </source>
</reference>
<feature type="chain" id="PRO_5036785888" evidence="1">
    <location>
        <begin position="32"/>
        <end position="418"/>
    </location>
</feature>
<dbReference type="InterPro" id="IPR013693">
    <property type="entry name" value="SpoIID/LytB_N"/>
</dbReference>
<dbReference type="GO" id="GO:0030435">
    <property type="term" value="P:sporulation resulting in formation of a cellular spore"/>
    <property type="evidence" value="ECO:0007669"/>
    <property type="project" value="InterPro"/>
</dbReference>
<keyword evidence="1" id="KW-0732">Signal</keyword>
<gene>
    <name evidence="3" type="ORF">KC729_06090</name>
</gene>
<proteinExistence type="predicted"/>
<evidence type="ECO:0000259" key="2">
    <source>
        <dbReference type="Pfam" id="PF08486"/>
    </source>
</evidence>
<feature type="signal peptide" evidence="1">
    <location>
        <begin position="1"/>
        <end position="31"/>
    </location>
</feature>
<name>A0A956LZZ9_UNCEI</name>
<dbReference type="EMBL" id="JAGQHR010000131">
    <property type="protein sequence ID" value="MCA9727236.1"/>
    <property type="molecule type" value="Genomic_DNA"/>
</dbReference>
<dbReference type="Proteomes" id="UP000697710">
    <property type="component" value="Unassembled WGS sequence"/>
</dbReference>
<protein>
    <submittedName>
        <fullName evidence="3">SpoIID/LytB domain-containing protein</fullName>
    </submittedName>
</protein>
<evidence type="ECO:0000313" key="3">
    <source>
        <dbReference type="EMBL" id="MCA9727236.1"/>
    </source>
</evidence>
<reference evidence="3" key="2">
    <citation type="journal article" date="2021" name="Microbiome">
        <title>Successional dynamics and alternative stable states in a saline activated sludge microbial community over 9 years.</title>
        <authorList>
            <person name="Wang Y."/>
            <person name="Ye J."/>
            <person name="Ju F."/>
            <person name="Liu L."/>
            <person name="Boyd J.A."/>
            <person name="Deng Y."/>
            <person name="Parks D.H."/>
            <person name="Jiang X."/>
            <person name="Yin X."/>
            <person name="Woodcroft B.J."/>
            <person name="Tyson G.W."/>
            <person name="Hugenholtz P."/>
            <person name="Polz M.F."/>
            <person name="Zhang T."/>
        </authorList>
    </citation>
    <scope>NUCLEOTIDE SEQUENCE</scope>
    <source>
        <strain evidence="3">HKST-UBA01</strain>
    </source>
</reference>
<dbReference type="NCBIfam" id="TIGR02669">
    <property type="entry name" value="SpoIID_LytB"/>
    <property type="match status" value="1"/>
</dbReference>
<evidence type="ECO:0000313" key="4">
    <source>
        <dbReference type="Proteomes" id="UP000697710"/>
    </source>
</evidence>
<feature type="domain" description="Sporulation stage II protein D amidase enhancer LytB N-terminal" evidence="2">
    <location>
        <begin position="129"/>
        <end position="217"/>
    </location>
</feature>
<comment type="caution">
    <text evidence="3">The sequence shown here is derived from an EMBL/GenBank/DDBJ whole genome shotgun (WGS) entry which is preliminary data.</text>
</comment>
<dbReference type="InterPro" id="IPR013486">
    <property type="entry name" value="SpoIID/LytB"/>
</dbReference>